<dbReference type="EMBL" id="ML145201">
    <property type="protein sequence ID" value="TBU53931.1"/>
    <property type="molecule type" value="Genomic_DNA"/>
</dbReference>
<feature type="domain" description="AB hydrolase-1" evidence="1">
    <location>
        <begin position="27"/>
        <end position="348"/>
    </location>
</feature>
<dbReference type="Gene3D" id="3.40.50.1820">
    <property type="entry name" value="alpha/beta hydrolase"/>
    <property type="match status" value="1"/>
</dbReference>
<evidence type="ECO:0000313" key="3">
    <source>
        <dbReference type="Proteomes" id="UP000292082"/>
    </source>
</evidence>
<gene>
    <name evidence="2" type="ORF">BD310DRAFT_111455</name>
</gene>
<evidence type="ECO:0000313" key="2">
    <source>
        <dbReference type="EMBL" id="TBU53931.1"/>
    </source>
</evidence>
<dbReference type="InterPro" id="IPR029058">
    <property type="entry name" value="AB_hydrolase_fold"/>
</dbReference>
<dbReference type="InterPro" id="IPR000073">
    <property type="entry name" value="AB_hydrolase_1"/>
</dbReference>
<dbReference type="Pfam" id="PF12697">
    <property type="entry name" value="Abhydrolase_6"/>
    <property type="match status" value="1"/>
</dbReference>
<proteinExistence type="predicted"/>
<dbReference type="SUPFAM" id="SSF53474">
    <property type="entry name" value="alpha/beta-Hydrolases"/>
    <property type="match status" value="1"/>
</dbReference>
<organism evidence="2 3">
    <name type="scientific">Dichomitus squalens</name>
    <dbReference type="NCBI Taxonomy" id="114155"/>
    <lineage>
        <taxon>Eukaryota</taxon>
        <taxon>Fungi</taxon>
        <taxon>Dikarya</taxon>
        <taxon>Basidiomycota</taxon>
        <taxon>Agaricomycotina</taxon>
        <taxon>Agaricomycetes</taxon>
        <taxon>Polyporales</taxon>
        <taxon>Polyporaceae</taxon>
        <taxon>Dichomitus</taxon>
    </lineage>
</organism>
<dbReference type="Proteomes" id="UP000292082">
    <property type="component" value="Unassembled WGS sequence"/>
</dbReference>
<accession>A0A4Q9NQ06</accession>
<sequence>MASTTETLLKTFLDSGAPQDSTDYTTVVIIHGWGFHAANLKKLLPLAHKYNARVVLPNRRDYPGSAPFTPEELENLSKLANANPGSSDAVEGTEQEMKARAREVYDYLVDLVKTEHIPPAQGHQGGIVLVGWSLGATWISALLAHVATFPVEDIRLSEYVRRLVYYDASYLGLGFPFPEGLYHPLHDPSLPMEEYFEKFCTWSSSYFAHGDLGAGLHALEDRNALESPPPTVKTMSAEELAESTSAAGEPGGSESLLAQACGIHGVFASLRKQAFFLRDIPDGADDWRSVELRLIWCDRSFWEMPLLAWTFPKELEEAAKAGQKVRTVNFVRFRGANHFAHWDLPEKTLAGILSDETEI</sequence>
<dbReference type="GO" id="GO:0016787">
    <property type="term" value="F:hydrolase activity"/>
    <property type="evidence" value="ECO:0007669"/>
    <property type="project" value="UniProtKB-KW"/>
</dbReference>
<reference evidence="2 3" key="1">
    <citation type="submission" date="2019-01" db="EMBL/GenBank/DDBJ databases">
        <title>Draft genome sequences of three monokaryotic isolates of the white-rot basidiomycete fungus Dichomitus squalens.</title>
        <authorList>
            <consortium name="DOE Joint Genome Institute"/>
            <person name="Lopez S.C."/>
            <person name="Andreopoulos B."/>
            <person name="Pangilinan J."/>
            <person name="Lipzen A."/>
            <person name="Riley R."/>
            <person name="Ahrendt S."/>
            <person name="Ng V."/>
            <person name="Barry K."/>
            <person name="Daum C."/>
            <person name="Grigoriev I.V."/>
            <person name="Hilden K.S."/>
            <person name="Makela M.R."/>
            <person name="de Vries R.P."/>
        </authorList>
    </citation>
    <scope>NUCLEOTIDE SEQUENCE [LARGE SCALE GENOMIC DNA]</scope>
    <source>
        <strain evidence="2 3">CBS 464.89</strain>
    </source>
</reference>
<dbReference type="AlphaFoldDB" id="A0A4Q9NQ06"/>
<protein>
    <submittedName>
        <fullName evidence="2">Alpha/Beta hydrolase protein</fullName>
    </submittedName>
</protein>
<evidence type="ECO:0000259" key="1">
    <source>
        <dbReference type="Pfam" id="PF12697"/>
    </source>
</evidence>
<keyword evidence="2" id="KW-0378">Hydrolase</keyword>
<name>A0A4Q9NQ06_9APHY</name>
<keyword evidence="3" id="KW-1185">Reference proteome</keyword>